<dbReference type="EMBL" id="CP000431">
    <property type="protein sequence ID" value="ABG91849.1"/>
    <property type="molecule type" value="Genomic_DNA"/>
</dbReference>
<gene>
    <name evidence="4" type="ordered locus">RHA1_ro00013</name>
</gene>
<evidence type="ECO:0000313" key="5">
    <source>
        <dbReference type="Proteomes" id="UP000008710"/>
    </source>
</evidence>
<organism evidence="4 5">
    <name type="scientific">Rhodococcus jostii (strain RHA1)</name>
    <dbReference type="NCBI Taxonomy" id="101510"/>
    <lineage>
        <taxon>Bacteria</taxon>
        <taxon>Bacillati</taxon>
        <taxon>Actinomycetota</taxon>
        <taxon>Actinomycetes</taxon>
        <taxon>Mycobacteriales</taxon>
        <taxon>Nocardiaceae</taxon>
        <taxon>Rhodococcus</taxon>
    </lineage>
</organism>
<dbReference type="PANTHER" id="PTHR33498">
    <property type="entry name" value="TRANSPOSASE FOR INSERTION SEQUENCE ELEMENT IS1557"/>
    <property type="match status" value="1"/>
</dbReference>
<dbReference type="Proteomes" id="UP000008710">
    <property type="component" value="Chromosome"/>
</dbReference>
<evidence type="ECO:0000259" key="3">
    <source>
        <dbReference type="Pfam" id="PF14690"/>
    </source>
</evidence>
<dbReference type="PANTHER" id="PTHR33498:SF1">
    <property type="entry name" value="TRANSPOSASE FOR INSERTION SEQUENCE ELEMENT IS1557"/>
    <property type="match status" value="1"/>
</dbReference>
<proteinExistence type="predicted"/>
<name>Q0SKT7_RHOJR</name>
<dbReference type="KEGG" id="rha:RHA1_ro00013"/>
<dbReference type="HOGENOM" id="CLU_041900_0_1_11"/>
<feature type="domain" description="Transposase IS204/IS1001/IS1096/IS1165 DDE" evidence="1">
    <location>
        <begin position="152"/>
        <end position="391"/>
    </location>
</feature>
<sequence length="406" mass="46523">MRVSTAFNRLLQIPGASVSDVSITDDSVEVTLRLAARRVKCPCGYTSAAAYDHAPRRWRHLDFGRHKVWLKYPIRRIECPTCGVRTEDIPWARPTARHTRDFEDMVLWLVTRTDRTSVSTLMRCAWRTVTSIVTRAVDALIDSRRLENLYRIGVDEICYRHPHKYLTIVGDHDTGKVVYITEGRGRDSFSEFFEQQSAKERDKVQVVSMDGSPAFRAAAEDHVPRARQCMDPFHVMQWVNRALDRVFSDAASVRRTLSMQAPEWRQARTVLRLGKNRLTKKHKSLLRTVTAADTEVGTAWRLKEQFRDLYRKIAPRNAARYLRRWIEEARSCGIDAFVQLARMIDKKSEQICAAIELGISNALIEGINSKIRLINARGYGHHSAKSLTAMIYLNLGGIEVKLPTQT</sequence>
<dbReference type="Pfam" id="PF14690">
    <property type="entry name" value="Zn_ribbon_ISL3"/>
    <property type="match status" value="1"/>
</dbReference>
<protein>
    <submittedName>
        <fullName evidence="4">Transposase</fullName>
    </submittedName>
</protein>
<dbReference type="InterPro" id="IPR047951">
    <property type="entry name" value="Transpos_ISL3"/>
</dbReference>
<dbReference type="NCBIfam" id="NF033550">
    <property type="entry name" value="transpos_ISL3"/>
    <property type="match status" value="1"/>
</dbReference>
<dbReference type="Pfam" id="PF01610">
    <property type="entry name" value="DDE_Tnp_ISL3"/>
    <property type="match status" value="1"/>
</dbReference>
<dbReference type="InterPro" id="IPR002560">
    <property type="entry name" value="Transposase_DDE"/>
</dbReference>
<evidence type="ECO:0000313" key="4">
    <source>
        <dbReference type="EMBL" id="ABG91849.1"/>
    </source>
</evidence>
<dbReference type="AlphaFoldDB" id="Q0SKT7"/>
<reference evidence="5" key="1">
    <citation type="journal article" date="2006" name="Proc. Natl. Acad. Sci. U.S.A.">
        <title>The complete genome of Rhodococcus sp. RHA1 provides insights into a catabolic powerhouse.</title>
        <authorList>
            <person name="McLeod M.P."/>
            <person name="Warren R.L."/>
            <person name="Hsiao W.W.L."/>
            <person name="Araki N."/>
            <person name="Myhre M."/>
            <person name="Fernandes C."/>
            <person name="Miyazawa D."/>
            <person name="Wong W."/>
            <person name="Lillquist A.L."/>
            <person name="Wang D."/>
            <person name="Dosanjh M."/>
            <person name="Hara H."/>
            <person name="Petrescu A."/>
            <person name="Morin R.D."/>
            <person name="Yang G."/>
            <person name="Stott J.M."/>
            <person name="Schein J.E."/>
            <person name="Shin H."/>
            <person name="Smailus D."/>
            <person name="Siddiqui A.S."/>
            <person name="Marra M.A."/>
            <person name="Jones S.J.M."/>
            <person name="Holt R."/>
            <person name="Brinkman F.S.L."/>
            <person name="Miyauchi K."/>
            <person name="Fukuda M."/>
            <person name="Davies J.E."/>
            <person name="Mohn W.W."/>
            <person name="Eltis L.D."/>
        </authorList>
    </citation>
    <scope>NUCLEOTIDE SEQUENCE [LARGE SCALE GENOMIC DNA]</scope>
    <source>
        <strain evidence="5">RHA1</strain>
    </source>
</reference>
<accession>Q0SKT7</accession>
<dbReference type="OrthoDB" id="3255666at2"/>
<dbReference type="Pfam" id="PF13542">
    <property type="entry name" value="HTH_Tnp_ISL3"/>
    <property type="match status" value="1"/>
</dbReference>
<evidence type="ECO:0000259" key="1">
    <source>
        <dbReference type="Pfam" id="PF01610"/>
    </source>
</evidence>
<dbReference type="RefSeq" id="WP_011593348.1">
    <property type="nucleotide sequence ID" value="NC_008268.1"/>
</dbReference>
<dbReference type="InterPro" id="IPR032877">
    <property type="entry name" value="Transposase_HTH"/>
</dbReference>
<evidence type="ECO:0000259" key="2">
    <source>
        <dbReference type="Pfam" id="PF13542"/>
    </source>
</evidence>
<dbReference type="eggNOG" id="COG3464">
    <property type="taxonomic scope" value="Bacteria"/>
</dbReference>
<dbReference type="InterPro" id="IPR029261">
    <property type="entry name" value="Transposase_Znf"/>
</dbReference>
<feature type="domain" description="Transposase IS204/IS1001/IS1096/IS1165 zinc-finger" evidence="3">
    <location>
        <begin position="49"/>
        <end position="82"/>
    </location>
</feature>
<feature type="domain" description="Transposase IS204/IS1001/IS1096/IS1165 helix-turn-helix" evidence="2">
    <location>
        <begin position="87"/>
        <end position="137"/>
    </location>
</feature>